<dbReference type="Proteomes" id="UP000033400">
    <property type="component" value="Unassembled WGS sequence"/>
</dbReference>
<sequence length="272" mass="31281">MRVFIGLATGNEFLRREFLKLRNKITAPSNFPGGALTLELGAPDLIREPNLERYFHSKSSTSDALLVIGDDRCGACLAFTRTALFIHRVGIPSRVENAESYLVQKINRLLSTFSAFCIEVLNGQNQQASLLPERNFDAAEWRDLVELVRLRTQAPTFVEETKALFVLLKQRRKPRRKSSYSTRYFIDDDDKHFEYGTEHHSLPATGDPHALSCELNFTFRFGRRVADIQRHFNVTRGPGKNPSIKGSFQNCHCEWRDVTKTTHLNMFMNDYY</sequence>
<name>A0A0F4V149_PSEFL</name>
<evidence type="ECO:0000313" key="2">
    <source>
        <dbReference type="Proteomes" id="UP000033400"/>
    </source>
</evidence>
<dbReference type="OrthoDB" id="7061068at2"/>
<evidence type="ECO:0000313" key="1">
    <source>
        <dbReference type="EMBL" id="KJZ61707.1"/>
    </source>
</evidence>
<gene>
    <name evidence="1" type="ORF">VD17_28210</name>
</gene>
<reference evidence="1 2" key="1">
    <citation type="submission" date="2015-03" db="EMBL/GenBank/DDBJ databases">
        <title>Comparative genomics of Pseudomonas insights into diversity of traits involved in vanlence and defense.</title>
        <authorList>
            <person name="Qin Y."/>
        </authorList>
    </citation>
    <scope>NUCLEOTIDE SEQUENCE [LARGE SCALE GENOMIC DNA]</scope>
    <source>
        <strain evidence="1 2">H24</strain>
    </source>
</reference>
<accession>A0A0F4V149</accession>
<organism evidence="1 2">
    <name type="scientific">Pseudomonas fluorescens</name>
    <dbReference type="NCBI Taxonomy" id="294"/>
    <lineage>
        <taxon>Bacteria</taxon>
        <taxon>Pseudomonadati</taxon>
        <taxon>Pseudomonadota</taxon>
        <taxon>Gammaproteobacteria</taxon>
        <taxon>Pseudomonadales</taxon>
        <taxon>Pseudomonadaceae</taxon>
        <taxon>Pseudomonas</taxon>
    </lineage>
</organism>
<protein>
    <submittedName>
        <fullName evidence="1">Uncharacterized protein</fullName>
    </submittedName>
</protein>
<dbReference type="AlphaFoldDB" id="A0A0F4V149"/>
<dbReference type="EMBL" id="LACH01000073">
    <property type="protein sequence ID" value="KJZ61707.1"/>
    <property type="molecule type" value="Genomic_DNA"/>
</dbReference>
<proteinExistence type="predicted"/>
<comment type="caution">
    <text evidence="1">The sequence shown here is derived from an EMBL/GenBank/DDBJ whole genome shotgun (WGS) entry which is preliminary data.</text>
</comment>
<dbReference type="PATRIC" id="fig|294.133.peg.5683"/>